<dbReference type="PROSITE" id="PS00636">
    <property type="entry name" value="DNAJ_1"/>
    <property type="match status" value="1"/>
</dbReference>
<dbReference type="FunFam" id="2.60.260.20:FF:000003">
    <property type="entry name" value="DnaJ subfamily A member 2"/>
    <property type="match status" value="1"/>
</dbReference>
<dbReference type="InterPro" id="IPR036410">
    <property type="entry name" value="HSP_DnaJ_Cys-rich_dom_sf"/>
</dbReference>
<dbReference type="SUPFAM" id="SSF57938">
    <property type="entry name" value="DnaJ/Hsp40 cysteine-rich domain"/>
    <property type="match status" value="1"/>
</dbReference>
<name>A0A9W4TYY1_9ASCO</name>
<evidence type="ECO:0000256" key="3">
    <source>
        <dbReference type="ARBA" id="ARBA00022771"/>
    </source>
</evidence>
<dbReference type="PROSITE" id="PS50076">
    <property type="entry name" value="DNAJ_2"/>
    <property type="match status" value="1"/>
</dbReference>
<dbReference type="GO" id="GO:0006457">
    <property type="term" value="P:protein folding"/>
    <property type="evidence" value="ECO:0007669"/>
    <property type="project" value="InterPro"/>
</dbReference>
<dbReference type="FunFam" id="2.10.230.10:FF:000001">
    <property type="entry name" value="DnaJ subfamily A member 2"/>
    <property type="match status" value="1"/>
</dbReference>
<dbReference type="InterPro" id="IPR002939">
    <property type="entry name" value="DnaJ_C"/>
</dbReference>
<dbReference type="InterPro" id="IPR044713">
    <property type="entry name" value="DNJA1/2-like"/>
</dbReference>
<accession>A0A9W4TYY1</accession>
<dbReference type="InterPro" id="IPR008971">
    <property type="entry name" value="HSP40/DnaJ_pept-bd"/>
</dbReference>
<dbReference type="InterPro" id="IPR018253">
    <property type="entry name" value="DnaJ_domain_CS"/>
</dbReference>
<gene>
    <name evidence="9" type="ORF">CANVERA_P4515</name>
</gene>
<evidence type="ECO:0000313" key="9">
    <source>
        <dbReference type="EMBL" id="CAI5760003.1"/>
    </source>
</evidence>
<dbReference type="InterPro" id="IPR001623">
    <property type="entry name" value="DnaJ_domain"/>
</dbReference>
<keyword evidence="10" id="KW-1185">Reference proteome</keyword>
<dbReference type="Gene3D" id="1.10.287.110">
    <property type="entry name" value="DnaJ domain"/>
    <property type="match status" value="1"/>
</dbReference>
<keyword evidence="4 6" id="KW-0862">Zinc</keyword>
<dbReference type="Gene3D" id="2.60.260.20">
    <property type="entry name" value="Urease metallochaperone UreE, N-terminal domain"/>
    <property type="match status" value="2"/>
</dbReference>
<reference evidence="9" key="1">
    <citation type="submission" date="2022-12" db="EMBL/GenBank/DDBJ databases">
        <authorList>
            <person name="Brejova B."/>
        </authorList>
    </citation>
    <scope>NUCLEOTIDE SEQUENCE</scope>
</reference>
<feature type="zinc finger region" description="CR-type" evidence="6">
    <location>
        <begin position="137"/>
        <end position="223"/>
    </location>
</feature>
<evidence type="ECO:0000256" key="6">
    <source>
        <dbReference type="PROSITE-ProRule" id="PRU00546"/>
    </source>
</evidence>
<dbReference type="Gene3D" id="2.10.230.10">
    <property type="entry name" value="Heat shock protein DnaJ, cysteine-rich domain"/>
    <property type="match status" value="1"/>
</dbReference>
<dbReference type="Pfam" id="PF01556">
    <property type="entry name" value="DnaJ_C"/>
    <property type="match status" value="1"/>
</dbReference>
<evidence type="ECO:0000259" key="8">
    <source>
        <dbReference type="PROSITE" id="PS51188"/>
    </source>
</evidence>
<dbReference type="GO" id="GO:0008270">
    <property type="term" value="F:zinc ion binding"/>
    <property type="evidence" value="ECO:0007669"/>
    <property type="project" value="UniProtKB-KW"/>
</dbReference>
<dbReference type="CDD" id="cd10747">
    <property type="entry name" value="DnaJ_C"/>
    <property type="match status" value="1"/>
</dbReference>
<dbReference type="AlphaFoldDB" id="A0A9W4TYY1"/>
<dbReference type="InterPro" id="IPR001305">
    <property type="entry name" value="HSP_DnaJ_Cys-rich_dom"/>
</dbReference>
<evidence type="ECO:0000256" key="1">
    <source>
        <dbReference type="ARBA" id="ARBA00022723"/>
    </source>
</evidence>
<protein>
    <recommendedName>
        <fullName evidence="11">DnaJ-domain-containing protein</fullName>
    </recommendedName>
</protein>
<dbReference type="Proteomes" id="UP001152885">
    <property type="component" value="Unassembled WGS sequence"/>
</dbReference>
<dbReference type="PANTHER" id="PTHR43888">
    <property type="entry name" value="DNAJ-LIKE-2, ISOFORM A-RELATED"/>
    <property type="match status" value="1"/>
</dbReference>
<evidence type="ECO:0008006" key="11">
    <source>
        <dbReference type="Google" id="ProtNLM"/>
    </source>
</evidence>
<keyword evidence="1 6" id="KW-0479">Metal-binding</keyword>
<evidence type="ECO:0000256" key="4">
    <source>
        <dbReference type="ARBA" id="ARBA00022833"/>
    </source>
</evidence>
<evidence type="ECO:0000256" key="5">
    <source>
        <dbReference type="ARBA" id="ARBA00023186"/>
    </source>
</evidence>
<dbReference type="InterPro" id="IPR036869">
    <property type="entry name" value="J_dom_sf"/>
</dbReference>
<dbReference type="OrthoDB" id="550424at2759"/>
<keyword evidence="2" id="KW-0677">Repeat</keyword>
<dbReference type="PROSITE" id="PS51188">
    <property type="entry name" value="ZF_CR"/>
    <property type="match status" value="1"/>
</dbReference>
<sequence length="419" mass="47877">MDDLYEILGVESSASEIEIRKAYRKLALKYHPDKVNEDEREESEIKFKEISMAYEILIDDEKRDEYDRYGTTGNGFGNGPNFNGNPFEQFYGGDNGYYDGNDFYNFFNNMNKERQPSNKTEDAHIEVEITLEELYKGKVIRTTSTRNIICTLCKGNGLKSTNVQFKKCSTCNGDGQVRKIKRVGPGLVAQEYVECSSCKGVGKIYRSKDKCKLCKGSRVVEETKILEFEIPKGSPNQGVIIKKEESDQYPGKITGDVLLEYSCKEHKTFKREQDDLFVSYKIPLVDALSGFSGVICSHLDGRGIKISTPKGKVIRPGDFIKIPGQGMPKIEKSWFKSEQFGDLYIEIDIEFPQDNWYVEKNDLTKLQNILPTQLSTKLEQLSIPEPNIELFDISIVQELPVYEKEKEESYQEVPQCSQQ</sequence>
<dbReference type="PRINTS" id="PR00625">
    <property type="entry name" value="JDOMAIN"/>
</dbReference>
<dbReference type="SUPFAM" id="SSF49493">
    <property type="entry name" value="HSP40/DnaJ peptide-binding domain"/>
    <property type="match status" value="2"/>
</dbReference>
<dbReference type="Pfam" id="PF00226">
    <property type="entry name" value="DnaJ"/>
    <property type="match status" value="1"/>
</dbReference>
<feature type="domain" description="CR-type" evidence="8">
    <location>
        <begin position="137"/>
        <end position="223"/>
    </location>
</feature>
<proteinExistence type="predicted"/>
<dbReference type="CDD" id="cd10719">
    <property type="entry name" value="DnaJ_zf"/>
    <property type="match status" value="1"/>
</dbReference>
<dbReference type="Pfam" id="PF00684">
    <property type="entry name" value="DnaJ_CXXCXGXG"/>
    <property type="match status" value="1"/>
</dbReference>
<evidence type="ECO:0000313" key="10">
    <source>
        <dbReference type="Proteomes" id="UP001152885"/>
    </source>
</evidence>
<evidence type="ECO:0000256" key="2">
    <source>
        <dbReference type="ARBA" id="ARBA00022737"/>
    </source>
</evidence>
<keyword evidence="3 6" id="KW-0863">Zinc-finger</keyword>
<dbReference type="GO" id="GO:0030544">
    <property type="term" value="F:Hsp70 protein binding"/>
    <property type="evidence" value="ECO:0007669"/>
    <property type="project" value="InterPro"/>
</dbReference>
<evidence type="ECO:0000259" key="7">
    <source>
        <dbReference type="PROSITE" id="PS50076"/>
    </source>
</evidence>
<dbReference type="EMBL" id="CANTUO010000005">
    <property type="protein sequence ID" value="CAI5760003.1"/>
    <property type="molecule type" value="Genomic_DNA"/>
</dbReference>
<dbReference type="CDD" id="cd06257">
    <property type="entry name" value="DnaJ"/>
    <property type="match status" value="1"/>
</dbReference>
<feature type="domain" description="J" evidence="7">
    <location>
        <begin position="3"/>
        <end position="70"/>
    </location>
</feature>
<organism evidence="9 10">
    <name type="scientific">Candida verbasci</name>
    <dbReference type="NCBI Taxonomy" id="1227364"/>
    <lineage>
        <taxon>Eukaryota</taxon>
        <taxon>Fungi</taxon>
        <taxon>Dikarya</taxon>
        <taxon>Ascomycota</taxon>
        <taxon>Saccharomycotina</taxon>
        <taxon>Pichiomycetes</taxon>
        <taxon>Debaryomycetaceae</taxon>
        <taxon>Candida/Lodderomyces clade</taxon>
        <taxon>Candida</taxon>
    </lineage>
</organism>
<dbReference type="GO" id="GO:0051082">
    <property type="term" value="F:unfolded protein binding"/>
    <property type="evidence" value="ECO:0007669"/>
    <property type="project" value="InterPro"/>
</dbReference>
<dbReference type="SMART" id="SM00271">
    <property type="entry name" value="DnaJ"/>
    <property type="match status" value="1"/>
</dbReference>
<dbReference type="SUPFAM" id="SSF46565">
    <property type="entry name" value="Chaperone J-domain"/>
    <property type="match status" value="1"/>
</dbReference>
<keyword evidence="5" id="KW-0143">Chaperone</keyword>
<comment type="caution">
    <text evidence="9">The sequence shown here is derived from an EMBL/GenBank/DDBJ whole genome shotgun (WGS) entry which is preliminary data.</text>
</comment>